<dbReference type="CDD" id="cd06225">
    <property type="entry name" value="HAMP"/>
    <property type="match status" value="1"/>
</dbReference>
<keyword evidence="4" id="KW-0808">Transferase</keyword>
<dbReference type="Pfam" id="PF02518">
    <property type="entry name" value="HATPase_c"/>
    <property type="match status" value="1"/>
</dbReference>
<dbReference type="Pfam" id="PF00672">
    <property type="entry name" value="HAMP"/>
    <property type="match status" value="1"/>
</dbReference>
<feature type="domain" description="HAMP" evidence="10">
    <location>
        <begin position="321"/>
        <end position="373"/>
    </location>
</feature>
<dbReference type="SUPFAM" id="SSF158472">
    <property type="entry name" value="HAMP domain-like"/>
    <property type="match status" value="1"/>
</dbReference>
<dbReference type="SUPFAM" id="SSF55874">
    <property type="entry name" value="ATPase domain of HSP90 chaperone/DNA topoisomerase II/histidine kinase"/>
    <property type="match status" value="1"/>
</dbReference>
<dbReference type="Pfam" id="PF02743">
    <property type="entry name" value="dCache_1"/>
    <property type="match status" value="1"/>
</dbReference>
<feature type="transmembrane region" description="Helical" evidence="9">
    <location>
        <begin position="12"/>
        <end position="38"/>
    </location>
</feature>
<keyword evidence="8 9" id="KW-0472">Membrane</keyword>
<dbReference type="InterPro" id="IPR036890">
    <property type="entry name" value="HATPase_C_sf"/>
</dbReference>
<dbReference type="Gene3D" id="6.10.340.10">
    <property type="match status" value="1"/>
</dbReference>
<gene>
    <name evidence="11" type="ORF">DYP60_07460</name>
</gene>
<reference evidence="11 12" key="2">
    <citation type="submission" date="2018-09" db="EMBL/GenBank/DDBJ databases">
        <title>Genome of Sphaerochaeta halotolerans strain 4-11.</title>
        <authorList>
            <person name="Nazina T.N."/>
            <person name="Sokolova D.S."/>
        </authorList>
    </citation>
    <scope>NUCLEOTIDE SEQUENCE [LARGE SCALE GENOMIC DNA]</scope>
    <source>
        <strain evidence="11 12">4-11</strain>
    </source>
</reference>
<dbReference type="SMART" id="SM00304">
    <property type="entry name" value="HAMP"/>
    <property type="match status" value="1"/>
</dbReference>
<dbReference type="AlphaFoldDB" id="A0A372MH15"/>
<dbReference type="InterPro" id="IPR050640">
    <property type="entry name" value="Bact_2-comp_sensor_kinase"/>
</dbReference>
<evidence type="ECO:0000256" key="6">
    <source>
        <dbReference type="ARBA" id="ARBA00022777"/>
    </source>
</evidence>
<keyword evidence="5 9" id="KW-0812">Transmembrane</keyword>
<proteinExistence type="predicted"/>
<dbReference type="InterPro" id="IPR003594">
    <property type="entry name" value="HATPase_dom"/>
</dbReference>
<sequence length="591" mass="66494">MKCSWGSHKKPNLFTLLFLYFLIVLIVPLGLFSAYYAIAGNTNQERYLMRQAMNMTTGDANIVAQTLESYRHKAYQLSTNPLVVEILKADSLALESSQSRELYELLFTVMHGDIYLASANLVSNSGKVRVSTHVFPEVYDLRYHGNDWDVASIINQNSQVSPTASLISIQGHRIAENGRQVVASILRRVYDQEGTNLGYLVVDIYAEALSAQVNNDQVLNDVLLVDTKSFYATSLVHPEQFGSFDRFPALNTLDGDYTPRSLHSENSIIAVSAIGGTGLHLVGSLRSTPFFQSMENWFSVFITTMFIGLLLALGLSYLFSRSIARPIKSLARRMREVEQGKLESREVSSSISEFSQLEHSFNVMIKQIISLLDLTREEQAKLSEAERKALESQMNPHFLFNTLNTVKALARLHGEKDIYTITVKLGKLLRSSVDNREREATLEQSMALIESYLTIQKLRFADKLTTSLYLDPSCKNTKTPKLIIQPLVENAIIHGLEPKVGSWHLSVRVERKGERIFITVSDNGVGFPPGSLPENVDELANSPHVGVYNVYRRLFLKYGRELNFSLKSREGEGTWATISFPDEEAVKEEKK</sequence>
<evidence type="ECO:0000313" key="12">
    <source>
        <dbReference type="Proteomes" id="UP000264002"/>
    </source>
</evidence>
<evidence type="ECO:0000259" key="10">
    <source>
        <dbReference type="PROSITE" id="PS50885"/>
    </source>
</evidence>
<comment type="caution">
    <text evidence="11">The sequence shown here is derived from an EMBL/GenBank/DDBJ whole genome shotgun (WGS) entry which is preliminary data.</text>
</comment>
<feature type="transmembrane region" description="Helical" evidence="9">
    <location>
        <begin position="297"/>
        <end position="319"/>
    </location>
</feature>
<evidence type="ECO:0000313" key="11">
    <source>
        <dbReference type="EMBL" id="RFU94688.1"/>
    </source>
</evidence>
<keyword evidence="7 9" id="KW-1133">Transmembrane helix</keyword>
<dbReference type="PANTHER" id="PTHR34220:SF7">
    <property type="entry name" value="SENSOR HISTIDINE KINASE YPDA"/>
    <property type="match status" value="1"/>
</dbReference>
<evidence type="ECO:0000256" key="8">
    <source>
        <dbReference type="ARBA" id="ARBA00023136"/>
    </source>
</evidence>
<evidence type="ECO:0000256" key="9">
    <source>
        <dbReference type="SAM" id="Phobius"/>
    </source>
</evidence>
<reference evidence="12" key="1">
    <citation type="submission" date="2018-08" db="EMBL/GenBank/DDBJ databases">
        <authorList>
            <person name="Grouzdev D.S."/>
            <person name="Krutkina M.S."/>
        </authorList>
    </citation>
    <scope>NUCLEOTIDE SEQUENCE [LARGE SCALE GENOMIC DNA]</scope>
    <source>
        <strain evidence="12">4-11</strain>
    </source>
</reference>
<dbReference type="Pfam" id="PF06580">
    <property type="entry name" value="His_kinase"/>
    <property type="match status" value="1"/>
</dbReference>
<evidence type="ECO:0000256" key="4">
    <source>
        <dbReference type="ARBA" id="ARBA00022679"/>
    </source>
</evidence>
<evidence type="ECO:0000256" key="2">
    <source>
        <dbReference type="ARBA" id="ARBA00022475"/>
    </source>
</evidence>
<dbReference type="InterPro" id="IPR033479">
    <property type="entry name" value="dCache_1"/>
</dbReference>
<dbReference type="PANTHER" id="PTHR34220">
    <property type="entry name" value="SENSOR HISTIDINE KINASE YPDA"/>
    <property type="match status" value="1"/>
</dbReference>
<accession>A0A372MH15</accession>
<evidence type="ECO:0000256" key="5">
    <source>
        <dbReference type="ARBA" id="ARBA00022692"/>
    </source>
</evidence>
<evidence type="ECO:0000256" key="7">
    <source>
        <dbReference type="ARBA" id="ARBA00022989"/>
    </source>
</evidence>
<dbReference type="GO" id="GO:0000155">
    <property type="term" value="F:phosphorelay sensor kinase activity"/>
    <property type="evidence" value="ECO:0007669"/>
    <property type="project" value="InterPro"/>
</dbReference>
<keyword evidence="3" id="KW-0597">Phosphoprotein</keyword>
<dbReference type="EMBL" id="QUWK01000007">
    <property type="protein sequence ID" value="RFU94688.1"/>
    <property type="molecule type" value="Genomic_DNA"/>
</dbReference>
<dbReference type="PROSITE" id="PS50885">
    <property type="entry name" value="HAMP"/>
    <property type="match status" value="1"/>
</dbReference>
<name>A0A372MH15_9SPIR</name>
<dbReference type="Proteomes" id="UP000264002">
    <property type="component" value="Unassembled WGS sequence"/>
</dbReference>
<evidence type="ECO:0000256" key="3">
    <source>
        <dbReference type="ARBA" id="ARBA00022553"/>
    </source>
</evidence>
<keyword evidence="12" id="KW-1185">Reference proteome</keyword>
<protein>
    <submittedName>
        <fullName evidence="11">Sensor histidine kinase</fullName>
    </submittedName>
</protein>
<keyword evidence="6 11" id="KW-0418">Kinase</keyword>
<comment type="subcellular location">
    <subcellularLocation>
        <location evidence="1">Cell membrane</location>
        <topology evidence="1">Multi-pass membrane protein</topology>
    </subcellularLocation>
</comment>
<evidence type="ECO:0000256" key="1">
    <source>
        <dbReference type="ARBA" id="ARBA00004651"/>
    </source>
</evidence>
<dbReference type="RefSeq" id="WP_117330356.1">
    <property type="nucleotide sequence ID" value="NZ_QUWK01000007.1"/>
</dbReference>
<dbReference type="Gene3D" id="3.30.565.10">
    <property type="entry name" value="Histidine kinase-like ATPase, C-terminal domain"/>
    <property type="match status" value="1"/>
</dbReference>
<organism evidence="11 12">
    <name type="scientific">Sphaerochaeta halotolerans</name>
    <dbReference type="NCBI Taxonomy" id="2293840"/>
    <lineage>
        <taxon>Bacteria</taxon>
        <taxon>Pseudomonadati</taxon>
        <taxon>Spirochaetota</taxon>
        <taxon>Spirochaetia</taxon>
        <taxon>Spirochaetales</taxon>
        <taxon>Sphaerochaetaceae</taxon>
        <taxon>Sphaerochaeta</taxon>
    </lineage>
</organism>
<dbReference type="InterPro" id="IPR010559">
    <property type="entry name" value="Sig_transdc_His_kin_internal"/>
</dbReference>
<dbReference type="InterPro" id="IPR003660">
    <property type="entry name" value="HAMP_dom"/>
</dbReference>
<keyword evidence="2" id="KW-1003">Cell membrane</keyword>
<dbReference type="GO" id="GO:0005886">
    <property type="term" value="C:plasma membrane"/>
    <property type="evidence" value="ECO:0007669"/>
    <property type="project" value="UniProtKB-SubCell"/>
</dbReference>